<dbReference type="EMBL" id="OZ023702">
    <property type="protein sequence ID" value="CAK9858244.1"/>
    <property type="molecule type" value="Genomic_DNA"/>
</dbReference>
<reference evidence="1 2" key="1">
    <citation type="submission" date="2024-03" db="EMBL/GenBank/DDBJ databases">
        <authorList>
            <consortium name="ELIXIR-Norway"/>
            <consortium name="Elixir Norway"/>
        </authorList>
    </citation>
    <scope>NUCLEOTIDE SEQUENCE [LARGE SCALE GENOMIC DNA]</scope>
</reference>
<keyword evidence="2" id="KW-1185">Reference proteome</keyword>
<accession>A0ABP1A6S5</accession>
<protein>
    <submittedName>
        <fullName evidence="1">Uncharacterized protein</fullName>
    </submittedName>
</protein>
<sequence length="182" mass="20321">MQCFELLDDAKKYISFDLISKNPQYAVIPFMSKNWPSTNKLWDHMGQVVMKASGEWVRLDVEVDGKGRTKTMYMCAYIKPTCLYIYVYNLQDDTSSMSGHTCSRATIAGSSSNSLAVWASKRGMPTDSAKANMTNALVNMCSWDICPFLLMEGAGFKNIIQIALDIGFANKTPLIVKDLLQS</sequence>
<gene>
    <name evidence="1" type="ORF">CSSPJE1EN2_LOCUS1239</name>
</gene>
<dbReference type="SUPFAM" id="SSF140996">
    <property type="entry name" value="Hermes dimerisation domain"/>
    <property type="match status" value="1"/>
</dbReference>
<name>A0ABP1A6S5_9BRYO</name>
<evidence type="ECO:0000313" key="2">
    <source>
        <dbReference type="Proteomes" id="UP001497522"/>
    </source>
</evidence>
<dbReference type="Proteomes" id="UP001497522">
    <property type="component" value="Chromosome 1"/>
</dbReference>
<dbReference type="Gene3D" id="1.10.10.1070">
    <property type="entry name" value="Zinc finger, BED domain-containing"/>
    <property type="match status" value="1"/>
</dbReference>
<organism evidence="1 2">
    <name type="scientific">Sphagnum jensenii</name>
    <dbReference type="NCBI Taxonomy" id="128206"/>
    <lineage>
        <taxon>Eukaryota</taxon>
        <taxon>Viridiplantae</taxon>
        <taxon>Streptophyta</taxon>
        <taxon>Embryophyta</taxon>
        <taxon>Bryophyta</taxon>
        <taxon>Sphagnophytina</taxon>
        <taxon>Sphagnopsida</taxon>
        <taxon>Sphagnales</taxon>
        <taxon>Sphagnaceae</taxon>
        <taxon>Sphagnum</taxon>
    </lineage>
</organism>
<proteinExistence type="predicted"/>
<evidence type="ECO:0000313" key="1">
    <source>
        <dbReference type="EMBL" id="CAK9858244.1"/>
    </source>
</evidence>